<gene>
    <name evidence="1" type="ORF">GIL414_LOCUS53720</name>
</gene>
<dbReference type="AlphaFoldDB" id="A0A8S3CQT7"/>
<dbReference type="Proteomes" id="UP000681720">
    <property type="component" value="Unassembled WGS sequence"/>
</dbReference>
<organism evidence="1 2">
    <name type="scientific">Rotaria magnacalcarata</name>
    <dbReference type="NCBI Taxonomy" id="392030"/>
    <lineage>
        <taxon>Eukaryota</taxon>
        <taxon>Metazoa</taxon>
        <taxon>Spiralia</taxon>
        <taxon>Gnathifera</taxon>
        <taxon>Rotifera</taxon>
        <taxon>Eurotatoria</taxon>
        <taxon>Bdelloidea</taxon>
        <taxon>Philodinida</taxon>
        <taxon>Philodinidae</taxon>
        <taxon>Rotaria</taxon>
    </lineage>
</organism>
<feature type="non-terminal residue" evidence="1">
    <location>
        <position position="63"/>
    </location>
</feature>
<name>A0A8S3CQT7_9BILA</name>
<dbReference type="EMBL" id="CAJOBJ010186820">
    <property type="protein sequence ID" value="CAF4939162.1"/>
    <property type="molecule type" value="Genomic_DNA"/>
</dbReference>
<evidence type="ECO:0000313" key="2">
    <source>
        <dbReference type="Proteomes" id="UP000681720"/>
    </source>
</evidence>
<comment type="caution">
    <text evidence="1">The sequence shown here is derived from an EMBL/GenBank/DDBJ whole genome shotgun (WGS) entry which is preliminary data.</text>
</comment>
<reference evidence="1" key="1">
    <citation type="submission" date="2021-02" db="EMBL/GenBank/DDBJ databases">
        <authorList>
            <person name="Nowell W R."/>
        </authorList>
    </citation>
    <scope>NUCLEOTIDE SEQUENCE</scope>
</reference>
<accession>A0A8S3CQT7</accession>
<proteinExistence type="predicted"/>
<sequence length="63" mass="6959">MPAGIVTIHDNQVLVGQVALPDVSENYTQTFEVGQDNDVRFMIKGNLTAKSDDKAPKSFETYN</sequence>
<evidence type="ECO:0000313" key="1">
    <source>
        <dbReference type="EMBL" id="CAF4939162.1"/>
    </source>
</evidence>
<protein>
    <submittedName>
        <fullName evidence="1">Uncharacterized protein</fullName>
    </submittedName>
</protein>